<reference evidence="7" key="2">
    <citation type="submission" date="2016-04" db="EMBL/GenBank/DDBJ databases">
        <title>First Complete Genome Sequence of a Subdivision 6 Acidobacterium.</title>
        <authorList>
            <person name="Huang S."/>
            <person name="Vieira S."/>
            <person name="Bunk B."/>
            <person name="Riedel T."/>
            <person name="Sproeer C."/>
            <person name="Overmann J."/>
        </authorList>
    </citation>
    <scope>NUCLEOTIDE SEQUENCE [LARGE SCALE GENOMIC DNA]</scope>
    <source>
        <strain evidence="7">DSM 100886 HEG_-6_39</strain>
    </source>
</reference>
<evidence type="ECO:0000313" key="7">
    <source>
        <dbReference type="Proteomes" id="UP000076079"/>
    </source>
</evidence>
<keyword evidence="1 2" id="KW-0663">Pyridoxal phosphate</keyword>
<comment type="function">
    <text evidence="2">Pyridoxal 5'-phosphate (PLP)-binding protein, which is involved in PLP homeostasis.</text>
</comment>
<dbReference type="RefSeq" id="WP_110174033.1">
    <property type="nucleotide sequence ID" value="NZ_CP015136.1"/>
</dbReference>
<keyword evidence="7" id="KW-1185">Reference proteome</keyword>
<dbReference type="Pfam" id="PF01168">
    <property type="entry name" value="Ala_racemase_N"/>
    <property type="match status" value="1"/>
</dbReference>
<dbReference type="InterPro" id="IPR029066">
    <property type="entry name" value="PLP-binding_barrel"/>
</dbReference>
<dbReference type="CDD" id="cd00635">
    <property type="entry name" value="PLPDE_III_YBL036c_like"/>
    <property type="match status" value="1"/>
</dbReference>
<dbReference type="PIRSF" id="PIRSF004848">
    <property type="entry name" value="YBL036c_PLPDEIII"/>
    <property type="match status" value="1"/>
</dbReference>
<accession>A0A143PW35</accession>
<comment type="similarity">
    <text evidence="2 4">Belongs to the pyridoxal phosphate-binding protein YggS/PROSC family.</text>
</comment>
<dbReference type="Proteomes" id="UP000076079">
    <property type="component" value="Chromosome"/>
</dbReference>
<reference evidence="6 7" key="1">
    <citation type="journal article" date="2016" name="Genome Announc.">
        <title>First Complete Genome Sequence of a Subdivision 6 Acidobacterium Strain.</title>
        <authorList>
            <person name="Huang S."/>
            <person name="Vieira S."/>
            <person name="Bunk B."/>
            <person name="Riedel T."/>
            <person name="Sproer C."/>
            <person name="Overmann J."/>
        </authorList>
    </citation>
    <scope>NUCLEOTIDE SEQUENCE [LARGE SCALE GENOMIC DNA]</scope>
    <source>
        <strain evidence="7">DSM 100886 HEG_-6_39</strain>
    </source>
</reference>
<evidence type="ECO:0000256" key="2">
    <source>
        <dbReference type="HAMAP-Rule" id="MF_02087"/>
    </source>
</evidence>
<dbReference type="KEGG" id="abac:LuPra_05869"/>
<evidence type="ECO:0000256" key="1">
    <source>
        <dbReference type="ARBA" id="ARBA00022898"/>
    </source>
</evidence>
<proteinExistence type="inferred from homology"/>
<dbReference type="Gene3D" id="3.20.20.10">
    <property type="entry name" value="Alanine racemase"/>
    <property type="match status" value="1"/>
</dbReference>
<dbReference type="AlphaFoldDB" id="A0A143PW35"/>
<dbReference type="PANTHER" id="PTHR10146">
    <property type="entry name" value="PROLINE SYNTHETASE CO-TRANSCRIBED BACTERIAL HOMOLOG PROTEIN"/>
    <property type="match status" value="1"/>
</dbReference>
<dbReference type="GO" id="GO:0030170">
    <property type="term" value="F:pyridoxal phosphate binding"/>
    <property type="evidence" value="ECO:0007669"/>
    <property type="project" value="UniProtKB-UniRule"/>
</dbReference>
<dbReference type="EMBL" id="CP015136">
    <property type="protein sequence ID" value="AMY12591.1"/>
    <property type="molecule type" value="Genomic_DNA"/>
</dbReference>
<organism evidence="6 7">
    <name type="scientific">Luteitalea pratensis</name>
    <dbReference type="NCBI Taxonomy" id="1855912"/>
    <lineage>
        <taxon>Bacteria</taxon>
        <taxon>Pseudomonadati</taxon>
        <taxon>Acidobacteriota</taxon>
        <taxon>Vicinamibacteria</taxon>
        <taxon>Vicinamibacterales</taxon>
        <taxon>Vicinamibacteraceae</taxon>
        <taxon>Luteitalea</taxon>
    </lineage>
</organism>
<evidence type="ECO:0000256" key="3">
    <source>
        <dbReference type="PIRSR" id="PIRSR004848-1"/>
    </source>
</evidence>
<name>A0A143PW35_LUTPR</name>
<evidence type="ECO:0000259" key="5">
    <source>
        <dbReference type="Pfam" id="PF01168"/>
    </source>
</evidence>
<dbReference type="PANTHER" id="PTHR10146:SF14">
    <property type="entry name" value="PYRIDOXAL PHOSPHATE HOMEOSTASIS PROTEIN"/>
    <property type="match status" value="1"/>
</dbReference>
<protein>
    <recommendedName>
        <fullName evidence="2">Pyridoxal phosphate homeostasis protein</fullName>
        <shortName evidence="2">PLP homeostasis protein</shortName>
    </recommendedName>
</protein>
<dbReference type="InterPro" id="IPR001608">
    <property type="entry name" value="Ala_racemase_N"/>
</dbReference>
<sequence length="235" mass="25181">MSTDALDTVVAGRLAAVRTRIASAATRSGRLPEAVRLIAVSKTFGADAVRAAHAAGQVDFGENRVQEALGKRADTADLPLRWHLIGPLQSNKANKIPGAFASVQSVHSVDLVERLSRASVAAGVDLPILIQVDLAHEATKSGLAEAELRSLLAGARELPGVRVEGLMLLPPYAEDLEQVRPWFRRLRDLRETLLAEGTPADQLRELSMGMSHDFEVAIEEGATIVRVGSALFGNR</sequence>
<evidence type="ECO:0000313" key="6">
    <source>
        <dbReference type="EMBL" id="AMY12591.1"/>
    </source>
</evidence>
<dbReference type="InterPro" id="IPR011078">
    <property type="entry name" value="PyrdxlP_homeostasis"/>
</dbReference>
<comment type="cofactor">
    <cofactor evidence="3">
        <name>pyridoxal 5'-phosphate</name>
        <dbReference type="ChEBI" id="CHEBI:597326"/>
    </cofactor>
</comment>
<gene>
    <name evidence="6" type="ORF">LuPra_05869</name>
</gene>
<feature type="domain" description="Alanine racemase N-terminal" evidence="5">
    <location>
        <begin position="14"/>
        <end position="234"/>
    </location>
</feature>
<feature type="modified residue" description="N6-(pyridoxal phosphate)lysine" evidence="2 3">
    <location>
        <position position="42"/>
    </location>
</feature>
<dbReference type="PATRIC" id="fig|1813736.3.peg.6170"/>
<dbReference type="SUPFAM" id="SSF51419">
    <property type="entry name" value="PLP-binding barrel"/>
    <property type="match status" value="1"/>
</dbReference>
<dbReference type="NCBIfam" id="TIGR00044">
    <property type="entry name" value="YggS family pyridoxal phosphate-dependent enzyme"/>
    <property type="match status" value="1"/>
</dbReference>
<dbReference type="HAMAP" id="MF_02087">
    <property type="entry name" value="PLP_homeostasis"/>
    <property type="match status" value="1"/>
</dbReference>
<dbReference type="FunFam" id="3.20.20.10:FF:000018">
    <property type="entry name" value="Pyridoxal phosphate homeostasis protein"/>
    <property type="match status" value="1"/>
</dbReference>
<evidence type="ECO:0000256" key="4">
    <source>
        <dbReference type="RuleBase" id="RU004514"/>
    </source>
</evidence>
<dbReference type="STRING" id="1855912.LuPra_05869"/>
<dbReference type="OrthoDB" id="9804072at2"/>